<keyword evidence="2" id="KW-1185">Reference proteome</keyword>
<proteinExistence type="predicted"/>
<name>A0ACB8BPT9_9AGAM</name>
<organism evidence="1 2">
    <name type="scientific">Leucogyrophana mollusca</name>
    <dbReference type="NCBI Taxonomy" id="85980"/>
    <lineage>
        <taxon>Eukaryota</taxon>
        <taxon>Fungi</taxon>
        <taxon>Dikarya</taxon>
        <taxon>Basidiomycota</taxon>
        <taxon>Agaricomycotina</taxon>
        <taxon>Agaricomycetes</taxon>
        <taxon>Agaricomycetidae</taxon>
        <taxon>Boletales</taxon>
        <taxon>Boletales incertae sedis</taxon>
        <taxon>Leucogyrophana</taxon>
    </lineage>
</organism>
<reference evidence="1" key="1">
    <citation type="journal article" date="2021" name="New Phytol.">
        <title>Evolutionary innovations through gain and loss of genes in the ectomycorrhizal Boletales.</title>
        <authorList>
            <person name="Wu G."/>
            <person name="Miyauchi S."/>
            <person name="Morin E."/>
            <person name="Kuo A."/>
            <person name="Drula E."/>
            <person name="Varga T."/>
            <person name="Kohler A."/>
            <person name="Feng B."/>
            <person name="Cao Y."/>
            <person name="Lipzen A."/>
            <person name="Daum C."/>
            <person name="Hundley H."/>
            <person name="Pangilinan J."/>
            <person name="Johnson J."/>
            <person name="Barry K."/>
            <person name="LaButti K."/>
            <person name="Ng V."/>
            <person name="Ahrendt S."/>
            <person name="Min B."/>
            <person name="Choi I.G."/>
            <person name="Park H."/>
            <person name="Plett J.M."/>
            <person name="Magnuson J."/>
            <person name="Spatafora J.W."/>
            <person name="Nagy L.G."/>
            <person name="Henrissat B."/>
            <person name="Grigoriev I.V."/>
            <person name="Yang Z.L."/>
            <person name="Xu J."/>
            <person name="Martin F.M."/>
        </authorList>
    </citation>
    <scope>NUCLEOTIDE SEQUENCE</scope>
    <source>
        <strain evidence="1">KUC20120723A-06</strain>
    </source>
</reference>
<evidence type="ECO:0000313" key="2">
    <source>
        <dbReference type="Proteomes" id="UP000790709"/>
    </source>
</evidence>
<sequence>MLSSTPPTSVWRSRMGGEQDVGSADGVVSYRVPGVGGLDRGSAFCEMLEMLAPAPDKYLAVTPAAAAVIRRDRYLESWQRPRHWCFKLTKRGLKVKLLVAEVKQTRNGAVGNRCTIALCMSLTAQARQARGTAFSAQYP</sequence>
<dbReference type="EMBL" id="MU266375">
    <property type="protein sequence ID" value="KAH7926893.1"/>
    <property type="molecule type" value="Genomic_DNA"/>
</dbReference>
<comment type="caution">
    <text evidence="1">The sequence shown here is derived from an EMBL/GenBank/DDBJ whole genome shotgun (WGS) entry which is preliminary data.</text>
</comment>
<protein>
    <submittedName>
        <fullName evidence="1">Uncharacterized protein</fullName>
    </submittedName>
</protein>
<accession>A0ACB8BPT9</accession>
<evidence type="ECO:0000313" key="1">
    <source>
        <dbReference type="EMBL" id="KAH7926893.1"/>
    </source>
</evidence>
<gene>
    <name evidence="1" type="ORF">BV22DRAFT_1154520</name>
</gene>
<dbReference type="Proteomes" id="UP000790709">
    <property type="component" value="Unassembled WGS sequence"/>
</dbReference>